<keyword evidence="1" id="KW-0805">Transcription regulation</keyword>
<reference evidence="6 8" key="2">
    <citation type="submission" date="2020-09" db="EMBL/GenBank/DDBJ databases">
        <title>Draft Genome Sequences of Oil-Oxidizing Bacteria Halomonas titanicae, Marinobacter lutaoensis, and Virgibacillus halodenitrificans Isolated from Highly Saline Environments.</title>
        <authorList>
            <person name="Grouzdev D.S."/>
            <person name="Sokolova D.S."/>
            <person name="Semenova E.M."/>
            <person name="Borzenkov I.A."/>
            <person name="Bidzhieva S.K."/>
            <person name="Poltaraus A.B."/>
            <person name="Nazina T.N."/>
        </authorList>
    </citation>
    <scope>NUCLEOTIDE SEQUENCE [LARGE SCALE GENOMIC DNA]</scope>
    <source>
        <strain evidence="6 8">VKM B-3472D</strain>
    </source>
</reference>
<dbReference type="InterPro" id="IPR000524">
    <property type="entry name" value="Tscrpt_reg_HTH_GntR"/>
</dbReference>
<dbReference type="InterPro" id="IPR036388">
    <property type="entry name" value="WH-like_DNA-bd_sf"/>
</dbReference>
<proteinExistence type="predicted"/>
<dbReference type="InterPro" id="IPR036390">
    <property type="entry name" value="WH_DNA-bd_sf"/>
</dbReference>
<feature type="domain" description="HTH gntR-type" evidence="4">
    <location>
        <begin position="13"/>
        <end position="81"/>
    </location>
</feature>
<dbReference type="Pfam" id="PF00392">
    <property type="entry name" value="GntR"/>
    <property type="match status" value="1"/>
</dbReference>
<dbReference type="Proteomes" id="UP000621631">
    <property type="component" value="Unassembled WGS sequence"/>
</dbReference>
<evidence type="ECO:0000259" key="4">
    <source>
        <dbReference type="PROSITE" id="PS50949"/>
    </source>
</evidence>
<accession>A0AAC9J1V0</accession>
<dbReference type="AlphaFoldDB" id="A0AAC9J1V0"/>
<evidence type="ECO:0000313" key="6">
    <source>
        <dbReference type="EMBL" id="MBD1223496.1"/>
    </source>
</evidence>
<dbReference type="Gene3D" id="1.10.10.10">
    <property type="entry name" value="Winged helix-like DNA-binding domain superfamily/Winged helix DNA-binding domain"/>
    <property type="match status" value="1"/>
</dbReference>
<dbReference type="SUPFAM" id="SSF46785">
    <property type="entry name" value="Winged helix' DNA-binding domain"/>
    <property type="match status" value="1"/>
</dbReference>
<gene>
    <name evidence="5" type="ORF">BME96_17395</name>
    <name evidence="6" type="ORF">IC602_12900</name>
</gene>
<evidence type="ECO:0000256" key="3">
    <source>
        <dbReference type="ARBA" id="ARBA00023163"/>
    </source>
</evidence>
<protein>
    <submittedName>
        <fullName evidence="5">GntR family transcriptional regulator</fullName>
    </submittedName>
</protein>
<sequence>MELPISISKDSREPIYHQIENQLKALIAGGHLPADTPLPSIRALAKDMETSMITIRRSYQNLEHQGFIKTIQGKGTFVAHIKTELKQQVKISTVYYEIEKAINIAFDYDYNEKQIQEIFFEVLSSYKKNGS</sequence>
<dbReference type="GO" id="GO:0003700">
    <property type="term" value="F:DNA-binding transcription factor activity"/>
    <property type="evidence" value="ECO:0007669"/>
    <property type="project" value="InterPro"/>
</dbReference>
<name>A0AAC9J1V0_VIRHA</name>
<dbReference type="Proteomes" id="UP000182945">
    <property type="component" value="Chromosome"/>
</dbReference>
<evidence type="ECO:0000256" key="2">
    <source>
        <dbReference type="ARBA" id="ARBA00023125"/>
    </source>
</evidence>
<evidence type="ECO:0000313" key="5">
    <source>
        <dbReference type="EMBL" id="APC49861.1"/>
    </source>
</evidence>
<dbReference type="KEGG" id="vhl:BME96_17395"/>
<dbReference type="GO" id="GO:0003677">
    <property type="term" value="F:DNA binding"/>
    <property type="evidence" value="ECO:0007669"/>
    <property type="project" value="UniProtKB-KW"/>
</dbReference>
<keyword evidence="8" id="KW-1185">Reference proteome</keyword>
<dbReference type="CDD" id="cd07377">
    <property type="entry name" value="WHTH_GntR"/>
    <property type="match status" value="1"/>
</dbReference>
<evidence type="ECO:0000313" key="7">
    <source>
        <dbReference type="Proteomes" id="UP000182945"/>
    </source>
</evidence>
<evidence type="ECO:0000256" key="1">
    <source>
        <dbReference type="ARBA" id="ARBA00023015"/>
    </source>
</evidence>
<keyword evidence="3" id="KW-0804">Transcription</keyword>
<reference evidence="5 7" key="1">
    <citation type="submission" date="2016-11" db="EMBL/GenBank/DDBJ databases">
        <title>Complete genome sequencing of Virgibacillus halodenitrificans PDB-F2.</title>
        <authorList>
            <person name="Sun Z."/>
            <person name="Zhou Y."/>
            <person name="Li H."/>
        </authorList>
    </citation>
    <scope>NUCLEOTIDE SEQUENCE [LARGE SCALE GENOMIC DNA]</scope>
    <source>
        <strain evidence="5 7">PDB-F2</strain>
    </source>
</reference>
<dbReference type="GeneID" id="71516187"/>
<dbReference type="RefSeq" id="WP_019379303.1">
    <property type="nucleotide sequence ID" value="NZ_CP017962.1"/>
</dbReference>
<dbReference type="PANTHER" id="PTHR38445:SF7">
    <property type="entry name" value="GNTR-FAMILY TRANSCRIPTIONAL REGULATOR"/>
    <property type="match status" value="1"/>
</dbReference>
<organism evidence="5 7">
    <name type="scientific">Virgibacillus halodenitrificans</name>
    <name type="common">Bacillus halodenitrificans</name>
    <dbReference type="NCBI Taxonomy" id="1482"/>
    <lineage>
        <taxon>Bacteria</taxon>
        <taxon>Bacillati</taxon>
        <taxon>Bacillota</taxon>
        <taxon>Bacilli</taxon>
        <taxon>Bacillales</taxon>
        <taxon>Bacillaceae</taxon>
        <taxon>Virgibacillus</taxon>
    </lineage>
</organism>
<dbReference type="SMART" id="SM00345">
    <property type="entry name" value="HTH_GNTR"/>
    <property type="match status" value="1"/>
</dbReference>
<dbReference type="PROSITE" id="PS50949">
    <property type="entry name" value="HTH_GNTR"/>
    <property type="match status" value="1"/>
</dbReference>
<dbReference type="PANTHER" id="PTHR38445">
    <property type="entry name" value="HTH-TYPE TRANSCRIPTIONAL REPRESSOR YTRA"/>
    <property type="match status" value="1"/>
</dbReference>
<dbReference type="EMBL" id="JACWEZ010000007">
    <property type="protein sequence ID" value="MBD1223496.1"/>
    <property type="molecule type" value="Genomic_DNA"/>
</dbReference>
<dbReference type="EMBL" id="CP017962">
    <property type="protein sequence ID" value="APC49861.1"/>
    <property type="molecule type" value="Genomic_DNA"/>
</dbReference>
<evidence type="ECO:0000313" key="8">
    <source>
        <dbReference type="Proteomes" id="UP000621631"/>
    </source>
</evidence>
<keyword evidence="2" id="KW-0238">DNA-binding</keyword>